<proteinExistence type="predicted"/>
<gene>
    <name evidence="1" type="ORF">GEOBRER4_n2836</name>
</gene>
<accession>A0A7R7FSL4</accession>
<sequence length="73" mass="7673">MKLLLCIAIDLAGMGTYAVPGAGELGDIAWAPVAAVLVRMLCGNGAKLAFTEELLPFTDIIPSATISYFRSRS</sequence>
<dbReference type="RefSeq" id="WP_185242796.1">
    <property type="nucleotide sequence ID" value="NZ_AP023213.1"/>
</dbReference>
<dbReference type="EMBL" id="AP023213">
    <property type="protein sequence ID" value="BCO11492.1"/>
    <property type="molecule type" value="Genomic_DNA"/>
</dbReference>
<dbReference type="AlphaFoldDB" id="A0A7R7FSL4"/>
<reference evidence="1 2" key="1">
    <citation type="submission" date="2020-06" db="EMBL/GenBank/DDBJ databases">
        <title>Interaction of electrochemicaly active bacteria, Geobacter bremensis R4 on different carbon anode.</title>
        <authorList>
            <person name="Meng L."/>
            <person name="Yoshida N."/>
        </authorList>
    </citation>
    <scope>NUCLEOTIDE SEQUENCE [LARGE SCALE GENOMIC DNA]</scope>
    <source>
        <strain evidence="1 2">R4</strain>
    </source>
</reference>
<evidence type="ECO:0000313" key="2">
    <source>
        <dbReference type="Proteomes" id="UP000515472"/>
    </source>
</evidence>
<evidence type="ECO:0000313" key="1">
    <source>
        <dbReference type="EMBL" id="BCO11492.1"/>
    </source>
</evidence>
<keyword evidence="2" id="KW-1185">Reference proteome</keyword>
<protein>
    <submittedName>
        <fullName evidence="1">Uncharacterized protein</fullName>
    </submittedName>
</protein>
<organism evidence="1 2">
    <name type="scientific">Citrifermentans bremense</name>
    <dbReference type="NCBI Taxonomy" id="60035"/>
    <lineage>
        <taxon>Bacteria</taxon>
        <taxon>Pseudomonadati</taxon>
        <taxon>Thermodesulfobacteriota</taxon>
        <taxon>Desulfuromonadia</taxon>
        <taxon>Geobacterales</taxon>
        <taxon>Geobacteraceae</taxon>
        <taxon>Citrifermentans</taxon>
    </lineage>
</organism>
<dbReference type="Proteomes" id="UP000515472">
    <property type="component" value="Chromosome"/>
</dbReference>
<name>A0A7R7FSL4_9BACT</name>